<evidence type="ECO:0000259" key="1">
    <source>
        <dbReference type="Pfam" id="PF01738"/>
    </source>
</evidence>
<keyword evidence="2" id="KW-0378">Hydrolase</keyword>
<dbReference type="SUPFAM" id="SSF53474">
    <property type="entry name" value="alpha/beta-Hydrolases"/>
    <property type="match status" value="1"/>
</dbReference>
<dbReference type="PANTHER" id="PTHR46623:SF6">
    <property type="entry name" value="ALPHA_BETA-HYDROLASES SUPERFAMILY PROTEIN"/>
    <property type="match status" value="1"/>
</dbReference>
<dbReference type="Proteomes" id="UP001500266">
    <property type="component" value="Unassembled WGS sequence"/>
</dbReference>
<dbReference type="PANTHER" id="PTHR46623">
    <property type="entry name" value="CARBOXYMETHYLENEBUTENOLIDASE-RELATED"/>
    <property type="match status" value="1"/>
</dbReference>
<proteinExistence type="predicted"/>
<feature type="domain" description="Dienelactone hydrolase" evidence="1">
    <location>
        <begin position="20"/>
        <end position="229"/>
    </location>
</feature>
<protein>
    <submittedName>
        <fullName evidence="2">Dienelactone hydrolase family protein</fullName>
    </submittedName>
</protein>
<dbReference type="Gene3D" id="3.40.50.1820">
    <property type="entry name" value="alpha/beta hydrolase"/>
    <property type="match status" value="1"/>
</dbReference>
<evidence type="ECO:0000313" key="2">
    <source>
        <dbReference type="EMBL" id="GAA4151853.1"/>
    </source>
</evidence>
<dbReference type="InterPro" id="IPR051049">
    <property type="entry name" value="Dienelactone_hydrolase-like"/>
</dbReference>
<comment type="caution">
    <text evidence="2">The sequence shown here is derived from an EMBL/GenBank/DDBJ whole genome shotgun (WGS) entry which is preliminary data.</text>
</comment>
<dbReference type="GO" id="GO:0016787">
    <property type="term" value="F:hydrolase activity"/>
    <property type="evidence" value="ECO:0007669"/>
    <property type="project" value="UniProtKB-KW"/>
</dbReference>
<dbReference type="InterPro" id="IPR029058">
    <property type="entry name" value="AB_hydrolase_fold"/>
</dbReference>
<name>A0ABP7ZAY2_9ACTN</name>
<dbReference type="InterPro" id="IPR002925">
    <property type="entry name" value="Dienelactn_hydro"/>
</dbReference>
<keyword evidence="3" id="KW-1185">Reference proteome</keyword>
<dbReference type="EMBL" id="BAABDO010000097">
    <property type="protein sequence ID" value="GAA4151853.1"/>
    <property type="molecule type" value="Genomic_DNA"/>
</dbReference>
<dbReference type="RefSeq" id="WP_345023990.1">
    <property type="nucleotide sequence ID" value="NZ_BAABDO010000097.1"/>
</dbReference>
<reference evidence="3" key="1">
    <citation type="journal article" date="2019" name="Int. J. Syst. Evol. Microbiol.">
        <title>The Global Catalogue of Microorganisms (GCM) 10K type strain sequencing project: providing services to taxonomists for standard genome sequencing and annotation.</title>
        <authorList>
            <consortium name="The Broad Institute Genomics Platform"/>
            <consortium name="The Broad Institute Genome Sequencing Center for Infectious Disease"/>
            <person name="Wu L."/>
            <person name="Ma J."/>
        </authorList>
    </citation>
    <scope>NUCLEOTIDE SEQUENCE [LARGE SCALE GENOMIC DNA]</scope>
    <source>
        <strain evidence="3">JCM 17316</strain>
    </source>
</reference>
<organism evidence="2 3">
    <name type="scientific">Actinomadura keratinilytica</name>
    <dbReference type="NCBI Taxonomy" id="547461"/>
    <lineage>
        <taxon>Bacteria</taxon>
        <taxon>Bacillati</taxon>
        <taxon>Actinomycetota</taxon>
        <taxon>Actinomycetes</taxon>
        <taxon>Streptosporangiales</taxon>
        <taxon>Thermomonosporaceae</taxon>
        <taxon>Actinomadura</taxon>
    </lineage>
</organism>
<dbReference type="Pfam" id="PF01738">
    <property type="entry name" value="DLH"/>
    <property type="match status" value="1"/>
</dbReference>
<evidence type="ECO:0000313" key="3">
    <source>
        <dbReference type="Proteomes" id="UP001500266"/>
    </source>
</evidence>
<accession>A0ABP7ZAY2</accession>
<gene>
    <name evidence="2" type="ORF">GCM10022416_49500</name>
</gene>
<sequence length="235" mass="25488">MSKTIKVVVPDGAFDLHVWVPDAGSGPGVLLIQEIFGVGDYIRAVAADLAGLGYVVAAPDLFWRLRPGWAVPHTEEAVEQSLELAARFDADKGVDDLAAALELLRELPQVTEQAGVLGFCLGGTMTHLLAARAEVDAAVSFYGSGVPDAVELLDQISCPILYIFGGSDPYIPRDKVARVEKAVEGRDNAAVRVFEEAGHAFHNRKAPMFHQPEHAVRAWEAAEDHLRRHLPARPR</sequence>